<evidence type="ECO:0000313" key="19">
    <source>
        <dbReference type="EMBL" id="QKJ66847.1"/>
    </source>
</evidence>
<evidence type="ECO:0000256" key="15">
    <source>
        <dbReference type="SAM" id="SignalP"/>
    </source>
</evidence>
<evidence type="ECO:0000256" key="2">
    <source>
        <dbReference type="ARBA" id="ARBA00009450"/>
    </source>
</evidence>
<evidence type="ECO:0000256" key="3">
    <source>
        <dbReference type="ARBA" id="ARBA00022448"/>
    </source>
</evidence>
<dbReference type="InterPro" id="IPR054765">
    <property type="entry name" value="SLBB_dom"/>
</dbReference>
<keyword evidence="9" id="KW-0406">Ion transport</keyword>
<gene>
    <name evidence="19" type="primary">epsE</name>
    <name evidence="19" type="ORF">HQN60_09115</name>
</gene>
<dbReference type="GO" id="GO:0046930">
    <property type="term" value="C:pore complex"/>
    <property type="evidence" value="ECO:0007669"/>
    <property type="project" value="UniProtKB-KW"/>
</dbReference>
<dbReference type="AlphaFoldDB" id="A0A6M8SYI2"/>
<evidence type="ECO:0000256" key="1">
    <source>
        <dbReference type="ARBA" id="ARBA00004571"/>
    </source>
</evidence>
<dbReference type="RefSeq" id="WP_173533350.1">
    <property type="nucleotide sequence ID" value="NZ_CP054143.1"/>
</dbReference>
<dbReference type="NCBIfam" id="TIGR03028">
    <property type="entry name" value="EpsE"/>
    <property type="match status" value="1"/>
</dbReference>
<dbReference type="GO" id="GO:0015288">
    <property type="term" value="F:porin activity"/>
    <property type="evidence" value="ECO:0007669"/>
    <property type="project" value="UniProtKB-KW"/>
</dbReference>
<feature type="domain" description="Polysaccharide export protein N-terminal" evidence="16">
    <location>
        <begin position="24"/>
        <end position="100"/>
    </location>
</feature>
<protein>
    <submittedName>
        <fullName evidence="19">Polysaccharide export protein EpsE</fullName>
    </submittedName>
</protein>
<evidence type="ECO:0000256" key="5">
    <source>
        <dbReference type="ARBA" id="ARBA00022597"/>
    </source>
</evidence>
<evidence type="ECO:0000259" key="16">
    <source>
        <dbReference type="Pfam" id="PF02563"/>
    </source>
</evidence>
<dbReference type="PANTHER" id="PTHR33619:SF3">
    <property type="entry name" value="POLYSACCHARIDE EXPORT PROTEIN GFCE-RELATED"/>
    <property type="match status" value="1"/>
</dbReference>
<keyword evidence="14" id="KW-0449">Lipoprotein</keyword>
<dbReference type="PANTHER" id="PTHR33619">
    <property type="entry name" value="POLYSACCHARIDE EXPORT PROTEIN GFCE-RELATED"/>
    <property type="match status" value="1"/>
</dbReference>
<comment type="subcellular location">
    <subcellularLocation>
        <location evidence="1">Cell outer membrane</location>
        <topology evidence="1">Multi-pass membrane protein</topology>
    </subcellularLocation>
</comment>
<dbReference type="InterPro" id="IPR049712">
    <property type="entry name" value="Poly_export"/>
</dbReference>
<evidence type="ECO:0000313" key="20">
    <source>
        <dbReference type="Proteomes" id="UP000504844"/>
    </source>
</evidence>
<feature type="signal peptide" evidence="15">
    <location>
        <begin position="1"/>
        <end position="23"/>
    </location>
</feature>
<dbReference type="GO" id="GO:0006811">
    <property type="term" value="P:monoatomic ion transport"/>
    <property type="evidence" value="ECO:0007669"/>
    <property type="project" value="UniProtKB-KW"/>
</dbReference>
<comment type="similarity">
    <text evidence="2">Belongs to the BexD/CtrA/VexA family.</text>
</comment>
<keyword evidence="4" id="KW-1134">Transmembrane beta strand</keyword>
<dbReference type="Pfam" id="PF22461">
    <property type="entry name" value="SLBB_2"/>
    <property type="match status" value="1"/>
</dbReference>
<evidence type="ECO:0000259" key="17">
    <source>
        <dbReference type="Pfam" id="PF10531"/>
    </source>
</evidence>
<reference evidence="19 20" key="1">
    <citation type="submission" date="2020-05" db="EMBL/GenBank/DDBJ databases">
        <title>Complete genome sequence of Deefgea sp. D17.</title>
        <authorList>
            <person name="Bae J.-W."/>
            <person name="Han J.E."/>
        </authorList>
    </citation>
    <scope>NUCLEOTIDE SEQUENCE [LARGE SCALE GENOMIC DNA]</scope>
    <source>
        <strain evidence="19 20">D17</strain>
    </source>
</reference>
<keyword evidence="3" id="KW-0813">Transport</keyword>
<keyword evidence="6" id="KW-0812">Transmembrane</keyword>
<dbReference type="InterPro" id="IPR017478">
    <property type="entry name" value="Polysacc_export_EpsE"/>
</dbReference>
<name>A0A6M8SYI2_9NEIS</name>
<dbReference type="EMBL" id="CP054143">
    <property type="protein sequence ID" value="QKJ66847.1"/>
    <property type="molecule type" value="Genomic_DNA"/>
</dbReference>
<evidence type="ECO:0000256" key="14">
    <source>
        <dbReference type="ARBA" id="ARBA00023288"/>
    </source>
</evidence>
<keyword evidence="8" id="KW-0625">Polysaccharide transport</keyword>
<keyword evidence="5" id="KW-0762">Sugar transport</keyword>
<feature type="domain" description="Soluble ligand binding" evidence="17">
    <location>
        <begin position="189"/>
        <end position="238"/>
    </location>
</feature>
<dbReference type="Pfam" id="PF02563">
    <property type="entry name" value="Poly_export"/>
    <property type="match status" value="1"/>
</dbReference>
<sequence length="263" mass="29165">MIKKLGMLLCFSLLSLLTAISWAQPKGDYVLGSGDVVKIQVYDHPDLTTEVQLNNEGALAFPLIGVVKLEGLDYTQAEALIAKKLIEGNFIKKPNVNVLIVQYRSQRVAVLGEVNKPGRYALDSATNIIDLLAIAGGISPNGGDKVVILRGEQRIEYELSKLTQLANPEKRHIQIMNGDTVYVPRAQQFYVYGEVNRPGAFRLEPKMTLMQALSLAGGFNQRASQRSMQIHRATAEGQIEKLSAKLTDFIREGDTVYVQESWF</sequence>
<evidence type="ECO:0000256" key="10">
    <source>
        <dbReference type="ARBA" id="ARBA00023114"/>
    </source>
</evidence>
<dbReference type="Gene3D" id="3.10.560.10">
    <property type="entry name" value="Outer membrane lipoprotein wza domain like"/>
    <property type="match status" value="2"/>
</dbReference>
<keyword evidence="12" id="KW-0564">Palmitate</keyword>
<proteinExistence type="inferred from homology"/>
<evidence type="ECO:0000256" key="7">
    <source>
        <dbReference type="ARBA" id="ARBA00022729"/>
    </source>
</evidence>
<feature type="chain" id="PRO_5027043330" evidence="15">
    <location>
        <begin position="24"/>
        <end position="263"/>
    </location>
</feature>
<dbReference type="Gene3D" id="3.30.1950.10">
    <property type="entry name" value="wza like domain"/>
    <property type="match status" value="1"/>
</dbReference>
<keyword evidence="13" id="KW-0998">Cell outer membrane</keyword>
<evidence type="ECO:0000259" key="18">
    <source>
        <dbReference type="Pfam" id="PF22461"/>
    </source>
</evidence>
<evidence type="ECO:0000256" key="11">
    <source>
        <dbReference type="ARBA" id="ARBA00023136"/>
    </source>
</evidence>
<feature type="domain" description="SLBB" evidence="18">
    <location>
        <begin position="106"/>
        <end position="183"/>
    </location>
</feature>
<dbReference type="Proteomes" id="UP000504844">
    <property type="component" value="Chromosome"/>
</dbReference>
<dbReference type="GO" id="GO:0015159">
    <property type="term" value="F:polysaccharide transmembrane transporter activity"/>
    <property type="evidence" value="ECO:0007669"/>
    <property type="project" value="InterPro"/>
</dbReference>
<dbReference type="InterPro" id="IPR019554">
    <property type="entry name" value="Soluble_ligand-bd"/>
</dbReference>
<keyword evidence="11" id="KW-0472">Membrane</keyword>
<evidence type="ECO:0000256" key="6">
    <source>
        <dbReference type="ARBA" id="ARBA00022692"/>
    </source>
</evidence>
<dbReference type="InterPro" id="IPR003715">
    <property type="entry name" value="Poly_export_N"/>
</dbReference>
<evidence type="ECO:0000256" key="13">
    <source>
        <dbReference type="ARBA" id="ARBA00023237"/>
    </source>
</evidence>
<dbReference type="GO" id="GO:0009279">
    <property type="term" value="C:cell outer membrane"/>
    <property type="evidence" value="ECO:0007669"/>
    <property type="project" value="UniProtKB-SubCell"/>
</dbReference>
<organism evidence="19 20">
    <name type="scientific">Deefgea piscis</name>
    <dbReference type="NCBI Taxonomy" id="2739061"/>
    <lineage>
        <taxon>Bacteria</taxon>
        <taxon>Pseudomonadati</taxon>
        <taxon>Pseudomonadota</taxon>
        <taxon>Betaproteobacteria</taxon>
        <taxon>Neisseriales</taxon>
        <taxon>Chitinibacteraceae</taxon>
        <taxon>Deefgea</taxon>
    </lineage>
</organism>
<keyword evidence="7 15" id="KW-0732">Signal</keyword>
<evidence type="ECO:0000256" key="8">
    <source>
        <dbReference type="ARBA" id="ARBA00023047"/>
    </source>
</evidence>
<evidence type="ECO:0000256" key="4">
    <source>
        <dbReference type="ARBA" id="ARBA00022452"/>
    </source>
</evidence>
<keyword evidence="10" id="KW-0626">Porin</keyword>
<keyword evidence="20" id="KW-1185">Reference proteome</keyword>
<dbReference type="KEGG" id="dee:HQN60_09115"/>
<dbReference type="Pfam" id="PF10531">
    <property type="entry name" value="SLBB"/>
    <property type="match status" value="1"/>
</dbReference>
<evidence type="ECO:0000256" key="9">
    <source>
        <dbReference type="ARBA" id="ARBA00023065"/>
    </source>
</evidence>
<accession>A0A6M8SYI2</accession>
<evidence type="ECO:0000256" key="12">
    <source>
        <dbReference type="ARBA" id="ARBA00023139"/>
    </source>
</evidence>